<organism evidence="2 3">
    <name type="scientific">Paenibacillus popilliae ATCC 14706</name>
    <dbReference type="NCBI Taxonomy" id="1212764"/>
    <lineage>
        <taxon>Bacteria</taxon>
        <taxon>Bacillati</taxon>
        <taxon>Bacillota</taxon>
        <taxon>Bacilli</taxon>
        <taxon>Bacillales</taxon>
        <taxon>Paenibacillaceae</taxon>
        <taxon>Paenibacillus</taxon>
    </lineage>
</organism>
<gene>
    <name evidence="2" type="ORF">PPOP_1984</name>
</gene>
<proteinExistence type="predicted"/>
<name>M9LAG1_PAEPP</name>
<dbReference type="EMBL" id="BALG01000125">
    <property type="protein sequence ID" value="GAC42627.1"/>
    <property type="molecule type" value="Genomic_DNA"/>
</dbReference>
<reference evidence="2 3" key="1">
    <citation type="submission" date="2012-10" db="EMBL/GenBank/DDBJ databases">
        <title>Draft Genome Sequence of Paenibacillus popilliae ATCC 14706T.</title>
        <authorList>
            <person name="Iiyama K."/>
            <person name="Mori K."/>
            <person name="Mon H."/>
            <person name="Chieda Y."/>
            <person name="Lee J.M."/>
            <person name="Kusakabe T."/>
            <person name="Tashiro K."/>
            <person name="Asano S."/>
            <person name="Yasunaga-Aoki C."/>
            <person name="Shimizu S."/>
        </authorList>
    </citation>
    <scope>NUCLEOTIDE SEQUENCE [LARGE SCALE GENOMIC DNA]</scope>
    <source>
        <strain evidence="2 3">ATCC 14706</strain>
    </source>
</reference>
<keyword evidence="3" id="KW-1185">Reference proteome</keyword>
<protein>
    <submittedName>
        <fullName evidence="2">Uncharacterized protein</fullName>
    </submittedName>
</protein>
<comment type="caution">
    <text evidence="2">The sequence shown here is derived from an EMBL/GenBank/DDBJ whole genome shotgun (WGS) entry which is preliminary data.</text>
</comment>
<dbReference type="Proteomes" id="UP000029453">
    <property type="component" value="Unassembled WGS sequence"/>
</dbReference>
<evidence type="ECO:0000256" key="1">
    <source>
        <dbReference type="SAM" id="Coils"/>
    </source>
</evidence>
<evidence type="ECO:0000313" key="2">
    <source>
        <dbReference type="EMBL" id="GAC42627.1"/>
    </source>
</evidence>
<accession>M9LAG1</accession>
<feature type="coiled-coil region" evidence="1">
    <location>
        <begin position="79"/>
        <end position="106"/>
    </location>
</feature>
<dbReference type="AlphaFoldDB" id="M9LAG1"/>
<sequence>MYYKLLFNRFVLGEDVTDEQKQGVYDVLKKDDNDYYKFWSYQLLGDELEQDFVDGLTKRGEQVFKDTDIVQQLRYLDVLIELGQEKNRIEHDLQKIENQLVNEKDVFSNTYIFYLYHMIKSKWTGSVSYDEEVLQQGFQYKNIAGQDFLLNSHFILDITGCYWFYNMQALLHDSQAHHTVNMNLR</sequence>
<keyword evidence="1" id="KW-0175">Coiled coil</keyword>
<evidence type="ECO:0000313" key="3">
    <source>
        <dbReference type="Proteomes" id="UP000029453"/>
    </source>
</evidence>